<dbReference type="InterPro" id="IPR038063">
    <property type="entry name" value="Transpep_catalytic_dom"/>
</dbReference>
<evidence type="ECO:0000256" key="5">
    <source>
        <dbReference type="ARBA" id="ARBA00023316"/>
    </source>
</evidence>
<keyword evidence="5 6" id="KW-0961">Cell wall biogenesis/degradation</keyword>
<keyword evidence="2" id="KW-0808">Transferase</keyword>
<dbReference type="CDD" id="cd16913">
    <property type="entry name" value="YkuD_like"/>
    <property type="match status" value="1"/>
</dbReference>
<feature type="active site" description="Proton donor/acceptor" evidence="6">
    <location>
        <position position="263"/>
    </location>
</feature>
<feature type="domain" description="L,D-TPase catalytic" evidence="8">
    <location>
        <begin position="184"/>
        <end position="302"/>
    </location>
</feature>
<comment type="pathway">
    <text evidence="1 6">Cell wall biogenesis; peptidoglycan biosynthesis.</text>
</comment>
<feature type="compositionally biased region" description="Low complexity" evidence="7">
    <location>
        <begin position="51"/>
        <end position="75"/>
    </location>
</feature>
<comment type="caution">
    <text evidence="9">The sequence shown here is derived from an EMBL/GenBank/DDBJ whole genome shotgun (WGS) entry which is preliminary data.</text>
</comment>
<name>A0ABP8DMK7_9ACTN</name>
<feature type="region of interest" description="Disordered" evidence="7">
    <location>
        <begin position="45"/>
        <end position="75"/>
    </location>
</feature>
<evidence type="ECO:0000313" key="10">
    <source>
        <dbReference type="Proteomes" id="UP001500620"/>
    </source>
</evidence>
<evidence type="ECO:0000256" key="7">
    <source>
        <dbReference type="SAM" id="MobiDB-lite"/>
    </source>
</evidence>
<keyword evidence="3 6" id="KW-0133">Cell shape</keyword>
<gene>
    <name evidence="9" type="ORF">GCM10022255_085820</name>
</gene>
<dbReference type="InterPro" id="IPR005490">
    <property type="entry name" value="LD_TPept_cat_dom"/>
</dbReference>
<sequence>MTEPATPAQTGATHRRALAGVAGAVAVAAIMLAAATCRAHPGRIDAPVPGPSATGPAAQTSAPATPTAPASPSQYPAVPVVPAAVLHDLPAATTDTTIPGAPLDTDLQAGTDGAVVHNHSTVAVFDRPGGRPVATLPPVQAGSPTWLPVIDREPGWFRVLLPSRPNHATGWLGATGLGVARTPYQIRVSIHGTRLQLHRDGALIGQWTVAVGARATPTPTGRTFLLASVVDDSQRMSPLILPLGIHSPTLTTYHGGPATTAIHSWPSSDVYGKHVSNGCIRVPLDALHALATVPLGTLVQLDP</sequence>
<organism evidence="9 10">
    <name type="scientific">Dactylosporangium darangshiense</name>
    <dbReference type="NCBI Taxonomy" id="579108"/>
    <lineage>
        <taxon>Bacteria</taxon>
        <taxon>Bacillati</taxon>
        <taxon>Actinomycetota</taxon>
        <taxon>Actinomycetes</taxon>
        <taxon>Micromonosporales</taxon>
        <taxon>Micromonosporaceae</taxon>
        <taxon>Dactylosporangium</taxon>
    </lineage>
</organism>
<evidence type="ECO:0000256" key="2">
    <source>
        <dbReference type="ARBA" id="ARBA00022679"/>
    </source>
</evidence>
<evidence type="ECO:0000256" key="4">
    <source>
        <dbReference type="ARBA" id="ARBA00022984"/>
    </source>
</evidence>
<evidence type="ECO:0000256" key="3">
    <source>
        <dbReference type="ARBA" id="ARBA00022960"/>
    </source>
</evidence>
<protein>
    <recommendedName>
        <fullName evidence="8">L,D-TPase catalytic domain-containing protein</fullName>
    </recommendedName>
</protein>
<dbReference type="PROSITE" id="PS52029">
    <property type="entry name" value="LD_TPASE"/>
    <property type="match status" value="1"/>
</dbReference>
<dbReference type="PANTHER" id="PTHR30582">
    <property type="entry name" value="L,D-TRANSPEPTIDASE"/>
    <property type="match status" value="1"/>
</dbReference>
<proteinExistence type="predicted"/>
<dbReference type="RefSeq" id="WP_345136689.1">
    <property type="nucleotide sequence ID" value="NZ_BAABAT010000037.1"/>
</dbReference>
<dbReference type="SUPFAM" id="SSF141523">
    <property type="entry name" value="L,D-transpeptidase catalytic domain-like"/>
    <property type="match status" value="1"/>
</dbReference>
<evidence type="ECO:0000256" key="1">
    <source>
        <dbReference type="ARBA" id="ARBA00004752"/>
    </source>
</evidence>
<keyword evidence="10" id="KW-1185">Reference proteome</keyword>
<accession>A0ABP8DMK7</accession>
<evidence type="ECO:0000256" key="6">
    <source>
        <dbReference type="PROSITE-ProRule" id="PRU01373"/>
    </source>
</evidence>
<dbReference type="Proteomes" id="UP001500620">
    <property type="component" value="Unassembled WGS sequence"/>
</dbReference>
<reference evidence="10" key="1">
    <citation type="journal article" date="2019" name="Int. J. Syst. Evol. Microbiol.">
        <title>The Global Catalogue of Microorganisms (GCM) 10K type strain sequencing project: providing services to taxonomists for standard genome sequencing and annotation.</title>
        <authorList>
            <consortium name="The Broad Institute Genomics Platform"/>
            <consortium name="The Broad Institute Genome Sequencing Center for Infectious Disease"/>
            <person name="Wu L."/>
            <person name="Ma J."/>
        </authorList>
    </citation>
    <scope>NUCLEOTIDE SEQUENCE [LARGE SCALE GENOMIC DNA]</scope>
    <source>
        <strain evidence="10">JCM 17441</strain>
    </source>
</reference>
<dbReference type="Gene3D" id="2.40.440.10">
    <property type="entry name" value="L,D-transpeptidase catalytic domain-like"/>
    <property type="match status" value="1"/>
</dbReference>
<dbReference type="InterPro" id="IPR050979">
    <property type="entry name" value="LD-transpeptidase"/>
</dbReference>
<feature type="active site" description="Nucleophile" evidence="6">
    <location>
        <position position="279"/>
    </location>
</feature>
<dbReference type="Pfam" id="PF03734">
    <property type="entry name" value="YkuD"/>
    <property type="match status" value="1"/>
</dbReference>
<keyword evidence="4 6" id="KW-0573">Peptidoglycan synthesis</keyword>
<dbReference type="EMBL" id="BAABAT010000037">
    <property type="protein sequence ID" value="GAA4259789.1"/>
    <property type="molecule type" value="Genomic_DNA"/>
</dbReference>
<evidence type="ECO:0000313" key="9">
    <source>
        <dbReference type="EMBL" id="GAA4259789.1"/>
    </source>
</evidence>
<evidence type="ECO:0000259" key="8">
    <source>
        <dbReference type="PROSITE" id="PS52029"/>
    </source>
</evidence>